<dbReference type="EMBL" id="FQXU01000013">
    <property type="protein sequence ID" value="SHI40414.1"/>
    <property type="molecule type" value="Genomic_DNA"/>
</dbReference>
<feature type="transmembrane region" description="Helical" evidence="1">
    <location>
        <begin position="175"/>
        <end position="191"/>
    </location>
</feature>
<dbReference type="Pfam" id="PF09997">
    <property type="entry name" value="DUF2238"/>
    <property type="match status" value="1"/>
</dbReference>
<feature type="transmembrane region" description="Helical" evidence="1">
    <location>
        <begin position="12"/>
        <end position="29"/>
    </location>
</feature>
<proteinExistence type="predicted"/>
<feature type="transmembrane region" description="Helical" evidence="1">
    <location>
        <begin position="135"/>
        <end position="155"/>
    </location>
</feature>
<evidence type="ECO:0000313" key="2">
    <source>
        <dbReference type="EMBL" id="SHI40414.1"/>
    </source>
</evidence>
<reference evidence="2 3" key="1">
    <citation type="submission" date="2016-11" db="EMBL/GenBank/DDBJ databases">
        <authorList>
            <person name="Jaros S."/>
            <person name="Januszkiewicz K."/>
            <person name="Wedrychowicz H."/>
        </authorList>
    </citation>
    <scope>NUCLEOTIDE SEQUENCE [LARGE SCALE GENOMIC DNA]</scope>
    <source>
        <strain evidence="2 3">DSM 6191</strain>
    </source>
</reference>
<evidence type="ECO:0000256" key="1">
    <source>
        <dbReference type="SAM" id="Phobius"/>
    </source>
</evidence>
<dbReference type="Proteomes" id="UP000184241">
    <property type="component" value="Unassembled WGS sequence"/>
</dbReference>
<dbReference type="AlphaFoldDB" id="A0A1M6AV85"/>
<feature type="transmembrane region" description="Helical" evidence="1">
    <location>
        <begin position="35"/>
        <end position="55"/>
    </location>
</feature>
<keyword evidence="1" id="KW-0472">Membrane</keyword>
<keyword evidence="1" id="KW-1133">Transmembrane helix</keyword>
<evidence type="ECO:0000313" key="3">
    <source>
        <dbReference type="Proteomes" id="UP000184241"/>
    </source>
</evidence>
<feature type="transmembrane region" description="Helical" evidence="1">
    <location>
        <begin position="91"/>
        <end position="114"/>
    </location>
</feature>
<dbReference type="RefSeq" id="WP_073022083.1">
    <property type="nucleotide sequence ID" value="NZ_FQXU01000013.1"/>
</dbReference>
<gene>
    <name evidence="2" type="ORF">SAMN02745941_03770</name>
</gene>
<name>A0A1M6AV85_9CLOT</name>
<keyword evidence="1" id="KW-0812">Transmembrane</keyword>
<protein>
    <recommendedName>
        <fullName evidence="4">Membrane-spanning protein</fullName>
    </recommendedName>
</protein>
<organism evidence="2 3">
    <name type="scientific">Clostridium intestinale DSM 6191</name>
    <dbReference type="NCBI Taxonomy" id="1121320"/>
    <lineage>
        <taxon>Bacteria</taxon>
        <taxon>Bacillati</taxon>
        <taxon>Bacillota</taxon>
        <taxon>Clostridia</taxon>
        <taxon>Eubacteriales</taxon>
        <taxon>Clostridiaceae</taxon>
        <taxon>Clostridium</taxon>
    </lineage>
</organism>
<accession>A0A1M6AV85</accession>
<evidence type="ECO:0008006" key="4">
    <source>
        <dbReference type="Google" id="ProtNLM"/>
    </source>
</evidence>
<dbReference type="InterPro" id="IPR014509">
    <property type="entry name" value="YjdF-like"/>
</dbReference>
<sequence>MKNKKDKISVQLAILFGIIILITCIFNIIEKQWDNIFLSLLAFICLPIPFIIGFIARVKKVQLPKNFLPIALIFNFSAQYLGEILHFYEFFWWWDLLLHGAFGSYAVIIGMNLIKGIIRKEAEISEERFFTFKTIFAFTFSITLETLWEMFEYIGDLILKTDMLTGGIHDTASDILINIFCSCITLIIYRIRNK</sequence>